<dbReference type="Gene3D" id="3.40.50.1820">
    <property type="entry name" value="alpha/beta hydrolase"/>
    <property type="match status" value="1"/>
</dbReference>
<comment type="similarity">
    <text evidence="1">Belongs to the peptidase S33 family.</text>
</comment>
<dbReference type="GO" id="GO:0016787">
    <property type="term" value="F:hydrolase activity"/>
    <property type="evidence" value="ECO:0007669"/>
    <property type="project" value="UniProtKB-KW"/>
</dbReference>
<dbReference type="Pfam" id="PF08386">
    <property type="entry name" value="Abhydrolase_4"/>
    <property type="match status" value="1"/>
</dbReference>
<organism evidence="5 6">
    <name type="scientific">Nonomuraea mangrovi</name>
    <dbReference type="NCBI Taxonomy" id="2316207"/>
    <lineage>
        <taxon>Bacteria</taxon>
        <taxon>Bacillati</taxon>
        <taxon>Actinomycetota</taxon>
        <taxon>Actinomycetes</taxon>
        <taxon>Streptosporangiales</taxon>
        <taxon>Streptosporangiaceae</taxon>
        <taxon>Nonomuraea</taxon>
    </lineage>
</organism>
<evidence type="ECO:0000256" key="3">
    <source>
        <dbReference type="ARBA" id="ARBA00022801"/>
    </source>
</evidence>
<evidence type="ECO:0000259" key="4">
    <source>
        <dbReference type="Pfam" id="PF08386"/>
    </source>
</evidence>
<protein>
    <submittedName>
        <fullName evidence="5">Alpha/beta hydrolase</fullName>
    </submittedName>
</protein>
<feature type="domain" description="Peptidase S33 tripeptidyl aminopeptidase-like C-terminal" evidence="4">
    <location>
        <begin position="402"/>
        <end position="505"/>
    </location>
</feature>
<name>A0ABW4SWI2_9ACTN</name>
<keyword evidence="6" id="KW-1185">Reference proteome</keyword>
<gene>
    <name evidence="5" type="ORF">ACFSKW_21380</name>
</gene>
<accession>A0ABW4SWI2</accession>
<dbReference type="PROSITE" id="PS51257">
    <property type="entry name" value="PROKAR_LIPOPROTEIN"/>
    <property type="match status" value="1"/>
</dbReference>
<dbReference type="Proteomes" id="UP001597368">
    <property type="component" value="Unassembled WGS sequence"/>
</dbReference>
<dbReference type="InterPro" id="IPR029058">
    <property type="entry name" value="AB_hydrolase_fold"/>
</dbReference>
<dbReference type="PANTHER" id="PTHR43248">
    <property type="entry name" value="2-SUCCINYL-6-HYDROXY-2,4-CYCLOHEXADIENE-1-CARBOXYLATE SYNTHASE"/>
    <property type="match status" value="1"/>
</dbReference>
<dbReference type="EMBL" id="JBHUFV010000033">
    <property type="protein sequence ID" value="MFD1934022.1"/>
    <property type="molecule type" value="Genomic_DNA"/>
</dbReference>
<reference evidence="6" key="1">
    <citation type="journal article" date="2019" name="Int. J. Syst. Evol. Microbiol.">
        <title>The Global Catalogue of Microorganisms (GCM) 10K type strain sequencing project: providing services to taxonomists for standard genome sequencing and annotation.</title>
        <authorList>
            <consortium name="The Broad Institute Genomics Platform"/>
            <consortium name="The Broad Institute Genome Sequencing Center for Infectious Disease"/>
            <person name="Wu L."/>
            <person name="Ma J."/>
        </authorList>
    </citation>
    <scope>NUCLEOTIDE SEQUENCE [LARGE SCALE GENOMIC DNA]</scope>
    <source>
        <strain evidence="6">ICMP 6774ER</strain>
    </source>
</reference>
<comment type="caution">
    <text evidence="5">The sequence shown here is derived from an EMBL/GenBank/DDBJ whole genome shotgun (WGS) entry which is preliminary data.</text>
</comment>
<dbReference type="InterPro" id="IPR051601">
    <property type="entry name" value="Serine_prot/Carboxylest_S33"/>
</dbReference>
<sequence>MTAPRERVRLGLLAVGTVLLGLLAAGCATGRADDRPPSVPADAGALRSFYEQRITWNECDDGFECGRLQVPLDYADPAGDTITLAVIRKPAADRKRRIGSLLLNPGGPGGSGVRFGLVSGEILTERLRARYDVVGFDPRGVGESTAIRCAPEVGTGTFGPEVNPRRRVRATAGDLADQLKRFGAGCQARSGKLLAHVSTVEAARDMDVLRGVLGDAKLNYLGISYGTYLGAVYAERFPGRVGRLVLDAAVDPRAWPTSAAITQARGFEVALDSFLADCARRAGCPLGTDAKAARRRVAGLLERIDRRPLPGKGAQVVDKETAVQLIGGALYSEHAWPLIRTAFQRALRGDGEGLLELGGGSVGGGDDNFAEAMAAIVCLDGPPAQTSARQVEARLPAFRQAAPVFGEMMAWAELRCAYWPVAPVDTPRAIHASGAAPILVVGAVRDPATPYAWAQGLAGQLSSGVLLTYDGDGHGAYDKRGSACVNDAVDTYLIDGRPPLKGAWCR</sequence>
<evidence type="ECO:0000313" key="6">
    <source>
        <dbReference type="Proteomes" id="UP001597368"/>
    </source>
</evidence>
<evidence type="ECO:0000313" key="5">
    <source>
        <dbReference type="EMBL" id="MFD1934022.1"/>
    </source>
</evidence>
<keyword evidence="2" id="KW-0732">Signal</keyword>
<dbReference type="InterPro" id="IPR013595">
    <property type="entry name" value="Pept_S33_TAP-like_C"/>
</dbReference>
<dbReference type="SUPFAM" id="SSF53474">
    <property type="entry name" value="alpha/beta-Hydrolases"/>
    <property type="match status" value="1"/>
</dbReference>
<dbReference type="PANTHER" id="PTHR43248:SF29">
    <property type="entry name" value="TRIPEPTIDYL AMINOPEPTIDASE"/>
    <property type="match status" value="1"/>
</dbReference>
<evidence type="ECO:0000256" key="1">
    <source>
        <dbReference type="ARBA" id="ARBA00010088"/>
    </source>
</evidence>
<proteinExistence type="inferred from homology"/>
<dbReference type="RefSeq" id="WP_379574066.1">
    <property type="nucleotide sequence ID" value="NZ_JBHUFV010000033.1"/>
</dbReference>
<keyword evidence="3 5" id="KW-0378">Hydrolase</keyword>
<evidence type="ECO:0000256" key="2">
    <source>
        <dbReference type="ARBA" id="ARBA00022729"/>
    </source>
</evidence>